<keyword evidence="14" id="KW-1185">Reference proteome</keyword>
<feature type="transmembrane region" description="Helical" evidence="11">
    <location>
        <begin position="373"/>
        <end position="394"/>
    </location>
</feature>
<feature type="transmembrane region" description="Helical" evidence="11">
    <location>
        <begin position="346"/>
        <end position="366"/>
    </location>
</feature>
<dbReference type="OrthoDB" id="89900at2157"/>
<dbReference type="PANTHER" id="PTHR43427:SF6">
    <property type="entry name" value="CHLORIDE CHANNEL PROTEIN CLC-E"/>
    <property type="match status" value="1"/>
</dbReference>
<feature type="transmembrane region" description="Helical" evidence="11">
    <location>
        <begin position="12"/>
        <end position="37"/>
    </location>
</feature>
<reference evidence="13 14" key="1">
    <citation type="journal article" date="2010" name="Stand. Genomic Sci.">
        <title>Complete genome sequence of Archaeoglobus profundus type strain (AV18).</title>
        <authorList>
            <person name="von Jan M."/>
            <person name="Lapidus A."/>
            <person name="Del Rio T.G."/>
            <person name="Copeland A."/>
            <person name="Tice H."/>
            <person name="Cheng J.F."/>
            <person name="Lucas S."/>
            <person name="Chen F."/>
            <person name="Nolan M."/>
            <person name="Goodwin L."/>
            <person name="Han C."/>
            <person name="Pitluck S."/>
            <person name="Liolios K."/>
            <person name="Ivanova N."/>
            <person name="Mavromatis K."/>
            <person name="Ovchinnikova G."/>
            <person name="Chertkov O."/>
            <person name="Pati A."/>
            <person name="Chen A."/>
            <person name="Palaniappan K."/>
            <person name="Land M."/>
            <person name="Hauser L."/>
            <person name="Chang Y.J."/>
            <person name="Jeffries C.D."/>
            <person name="Saunders E."/>
            <person name="Brettin T."/>
            <person name="Detter J.C."/>
            <person name="Chain P."/>
            <person name="Eichinger K."/>
            <person name="Huber H."/>
            <person name="Spring S."/>
            <person name="Rohde M."/>
            <person name="Goker M."/>
            <person name="Wirth R."/>
            <person name="Woyke T."/>
            <person name="Bristow J."/>
            <person name="Eisen J.A."/>
            <person name="Markowitz V."/>
            <person name="Hugenholtz P."/>
            <person name="Kyrpides N.C."/>
            <person name="Klenk H.P."/>
        </authorList>
    </citation>
    <scope>NUCLEOTIDE SEQUENCE [LARGE SCALE GENOMIC DNA]</scope>
    <source>
        <strain evidence="14">DSM 5631 / JCM 9629 / NBRC 100127 / Av18</strain>
    </source>
</reference>
<feature type="transmembrane region" description="Helical" evidence="11">
    <location>
        <begin position="197"/>
        <end position="218"/>
    </location>
</feature>
<dbReference type="KEGG" id="apo:Arcpr_1109"/>
<dbReference type="eggNOG" id="arCOG02569">
    <property type="taxonomic scope" value="Archaea"/>
</dbReference>
<dbReference type="Gene3D" id="1.10.3080.10">
    <property type="entry name" value="Clc chloride channel"/>
    <property type="match status" value="1"/>
</dbReference>
<evidence type="ECO:0000256" key="4">
    <source>
        <dbReference type="ARBA" id="ARBA00022989"/>
    </source>
</evidence>
<dbReference type="InterPro" id="IPR001807">
    <property type="entry name" value="ClC"/>
</dbReference>
<keyword evidence="10" id="KW-0129">CBS domain</keyword>
<keyword evidence="9" id="KW-0407">Ion channel</keyword>
<feature type="transmembrane region" description="Helical" evidence="11">
    <location>
        <begin position="230"/>
        <end position="253"/>
    </location>
</feature>
<feature type="domain" description="CBS" evidence="12">
    <location>
        <begin position="466"/>
        <end position="522"/>
    </location>
</feature>
<evidence type="ECO:0000256" key="3">
    <source>
        <dbReference type="ARBA" id="ARBA00022692"/>
    </source>
</evidence>
<dbReference type="HOGENOM" id="CLU_015263_5_3_2"/>
<evidence type="ECO:0000256" key="1">
    <source>
        <dbReference type="ARBA" id="ARBA00004141"/>
    </source>
</evidence>
<keyword evidence="4 11" id="KW-1133">Transmembrane helix</keyword>
<comment type="subcellular location">
    <subcellularLocation>
        <location evidence="1">Membrane</location>
        <topology evidence="1">Multi-pass membrane protein</topology>
    </subcellularLocation>
</comment>
<evidence type="ECO:0000256" key="7">
    <source>
        <dbReference type="ARBA" id="ARBA00023173"/>
    </source>
</evidence>
<dbReference type="EMBL" id="CP001857">
    <property type="protein sequence ID" value="ADB58168.1"/>
    <property type="molecule type" value="Genomic_DNA"/>
</dbReference>
<sequence>MVLRPPFILSDFVKITLIGVFVGVIAGIGAIIFHAMLELSTHYFLGFAGFRPPDVSGEWSQPDPLKLLLVMTLGGLVCGLIVYTFAPEAEGHGTDEAIKAFHKKGGEVRARVPIIKMIASAITIGTGGSAGREGPIAQISAGYGSIVAKILKLTPRERRIALAVGIGAGVGSIFKAPLGGAILSAEILYKRDFETEALVPSLIASIVGYTIFCAYDGYKPTFMFPEVHILAHHIPFFILEGLICGVIGIIYVITFYKTRGLFSKFFKMYNLPYILKPASGALIACLVVVAVAKIYNPIAGYGALGMGYNFLQLAMLGLLPLSVMIVLAFVKIIATSLTIGSGGSGGVFAPGLVIGGMVGGAVGLIFHSIFPEFVTLDVVPAFVAVGMIALFGGISKAPISVLIMICEMTKNYELLLPGMAAVAVSYVVTGDYTIYSEQVNTRIDSPAHRYEMAIDLLEEVKVKDAMTRDVMTVTPDQTVGEVFRLIERTGHMGFPVLEDGKLIGIITFEDIERVPLEERTKTKVRDVMTPNPITASPDDDLKSALEKMVIRGVGRLPVVENGRLVGIITKGDIIKAYVRIKRKLGII</sequence>
<dbReference type="SUPFAM" id="SSF54631">
    <property type="entry name" value="CBS-domain pair"/>
    <property type="match status" value="1"/>
</dbReference>
<dbReference type="PANTHER" id="PTHR43427">
    <property type="entry name" value="CHLORIDE CHANNEL PROTEIN CLC-E"/>
    <property type="match status" value="1"/>
</dbReference>
<evidence type="ECO:0000256" key="5">
    <source>
        <dbReference type="ARBA" id="ARBA00023065"/>
    </source>
</evidence>
<dbReference type="SUPFAM" id="SSF81340">
    <property type="entry name" value="Clc chloride channel"/>
    <property type="match status" value="1"/>
</dbReference>
<feature type="domain" description="CBS" evidence="12">
    <location>
        <begin position="528"/>
        <end position="584"/>
    </location>
</feature>
<name>D2RDH4_ARCPA</name>
<evidence type="ECO:0000256" key="11">
    <source>
        <dbReference type="SAM" id="Phobius"/>
    </source>
</evidence>
<feature type="transmembrane region" description="Helical" evidence="11">
    <location>
        <begin position="67"/>
        <end position="86"/>
    </location>
</feature>
<proteinExistence type="predicted"/>
<dbReference type="GO" id="GO:0005254">
    <property type="term" value="F:chloride channel activity"/>
    <property type="evidence" value="ECO:0007669"/>
    <property type="project" value="UniProtKB-KW"/>
</dbReference>
<keyword evidence="3 11" id="KW-0812">Transmembrane</keyword>
<feature type="transmembrane region" description="Helical" evidence="11">
    <location>
        <begin position="313"/>
        <end position="334"/>
    </location>
</feature>
<evidence type="ECO:0000256" key="9">
    <source>
        <dbReference type="ARBA" id="ARBA00023303"/>
    </source>
</evidence>
<dbReference type="GeneID" id="8739788"/>
<dbReference type="FunFam" id="1.10.3080.10:FF:000018">
    <property type="entry name" value="Chloride transporter, ClC family"/>
    <property type="match status" value="1"/>
</dbReference>
<dbReference type="InterPro" id="IPR000644">
    <property type="entry name" value="CBS_dom"/>
</dbReference>
<dbReference type="PRINTS" id="PR00762">
    <property type="entry name" value="CLCHANNEL"/>
</dbReference>
<keyword evidence="7" id="KW-0869">Chloride channel</keyword>
<evidence type="ECO:0000313" key="14">
    <source>
        <dbReference type="Proteomes" id="UP000001901"/>
    </source>
</evidence>
<dbReference type="InterPro" id="IPR050368">
    <property type="entry name" value="ClC-type_chloride_channel"/>
</dbReference>
<dbReference type="CDD" id="cd04801">
    <property type="entry name" value="CBS_pair_peptidase_M50"/>
    <property type="match status" value="1"/>
</dbReference>
<dbReference type="Proteomes" id="UP000001901">
    <property type="component" value="Chromosome"/>
</dbReference>
<evidence type="ECO:0000313" key="13">
    <source>
        <dbReference type="EMBL" id="ADB58168.1"/>
    </source>
</evidence>
<dbReference type="Pfam" id="PF00571">
    <property type="entry name" value="CBS"/>
    <property type="match status" value="2"/>
</dbReference>
<dbReference type="SMART" id="SM00116">
    <property type="entry name" value="CBS"/>
    <property type="match status" value="2"/>
</dbReference>
<dbReference type="InterPro" id="IPR046342">
    <property type="entry name" value="CBS_dom_sf"/>
</dbReference>
<keyword evidence="2" id="KW-0813">Transport</keyword>
<feature type="transmembrane region" description="Helical" evidence="11">
    <location>
        <begin position="414"/>
        <end position="435"/>
    </location>
</feature>
<keyword evidence="8" id="KW-0868">Chloride</keyword>
<evidence type="ECO:0000256" key="2">
    <source>
        <dbReference type="ARBA" id="ARBA00022448"/>
    </source>
</evidence>
<gene>
    <name evidence="13" type="ordered locus">Arcpr_1109</name>
</gene>
<dbReference type="Pfam" id="PF00654">
    <property type="entry name" value="Voltage_CLC"/>
    <property type="match status" value="1"/>
</dbReference>
<dbReference type="Gene3D" id="3.10.580.10">
    <property type="entry name" value="CBS-domain"/>
    <property type="match status" value="2"/>
</dbReference>
<dbReference type="GO" id="GO:0034707">
    <property type="term" value="C:chloride channel complex"/>
    <property type="evidence" value="ECO:0007669"/>
    <property type="project" value="UniProtKB-KW"/>
</dbReference>
<organism evidence="13 14">
    <name type="scientific">Archaeoglobus profundus (strain DSM 5631 / JCM 9629 / NBRC 100127 / Av18)</name>
    <dbReference type="NCBI Taxonomy" id="572546"/>
    <lineage>
        <taxon>Archaea</taxon>
        <taxon>Methanobacteriati</taxon>
        <taxon>Methanobacteriota</taxon>
        <taxon>Archaeoglobi</taxon>
        <taxon>Archaeoglobales</taxon>
        <taxon>Archaeoglobaceae</taxon>
        <taxon>Archaeoglobus</taxon>
    </lineage>
</organism>
<evidence type="ECO:0000256" key="8">
    <source>
        <dbReference type="ARBA" id="ARBA00023214"/>
    </source>
</evidence>
<evidence type="ECO:0000256" key="10">
    <source>
        <dbReference type="PROSITE-ProRule" id="PRU00703"/>
    </source>
</evidence>
<feature type="transmembrane region" description="Helical" evidence="11">
    <location>
        <begin position="160"/>
        <end position="185"/>
    </location>
</feature>
<dbReference type="PaxDb" id="572546-Arcpr_1109"/>
<dbReference type="InterPro" id="IPR014743">
    <property type="entry name" value="Cl-channel_core"/>
</dbReference>
<feature type="transmembrane region" description="Helical" evidence="11">
    <location>
        <begin position="273"/>
        <end position="292"/>
    </location>
</feature>
<dbReference type="RefSeq" id="WP_012940504.1">
    <property type="nucleotide sequence ID" value="NC_013741.1"/>
</dbReference>
<keyword evidence="5" id="KW-0406">Ion transport</keyword>
<evidence type="ECO:0000256" key="6">
    <source>
        <dbReference type="ARBA" id="ARBA00023136"/>
    </source>
</evidence>
<keyword evidence="6 11" id="KW-0472">Membrane</keyword>
<dbReference type="AlphaFoldDB" id="D2RDH4"/>
<protein>
    <submittedName>
        <fullName evidence="13">Chloride channel core</fullName>
    </submittedName>
</protein>
<dbReference type="PROSITE" id="PS51371">
    <property type="entry name" value="CBS"/>
    <property type="match status" value="2"/>
</dbReference>
<evidence type="ECO:0000259" key="12">
    <source>
        <dbReference type="PROSITE" id="PS51371"/>
    </source>
</evidence>
<accession>D2RDH4</accession>
<dbReference type="CDD" id="cd00400">
    <property type="entry name" value="Voltage_gated_ClC"/>
    <property type="match status" value="1"/>
</dbReference>
<dbReference type="STRING" id="572546.Arcpr_1109"/>